<evidence type="ECO:0000256" key="5">
    <source>
        <dbReference type="SAM" id="MobiDB-lite"/>
    </source>
</evidence>
<dbReference type="AlphaFoldDB" id="A0A9X4XRH8"/>
<evidence type="ECO:0000259" key="6">
    <source>
        <dbReference type="PROSITE" id="PS01124"/>
    </source>
</evidence>
<keyword evidence="4" id="KW-0804">Transcription</keyword>
<keyword evidence="1" id="KW-0678">Repressor</keyword>
<dbReference type="InterPro" id="IPR009057">
    <property type="entry name" value="Homeodomain-like_sf"/>
</dbReference>
<dbReference type="CDD" id="cd06124">
    <property type="entry name" value="cupin_NimR-like_N"/>
    <property type="match status" value="1"/>
</dbReference>
<dbReference type="Proteomes" id="UP000438991">
    <property type="component" value="Unassembled WGS sequence"/>
</dbReference>
<dbReference type="InterPro" id="IPR003313">
    <property type="entry name" value="AraC-bd"/>
</dbReference>
<dbReference type="EMBL" id="WNKV01000026">
    <property type="protein sequence ID" value="MTW19209.1"/>
    <property type="molecule type" value="Genomic_DNA"/>
</dbReference>
<dbReference type="PROSITE" id="PS01124">
    <property type="entry name" value="HTH_ARAC_FAMILY_2"/>
    <property type="match status" value="1"/>
</dbReference>
<dbReference type="InterPro" id="IPR011051">
    <property type="entry name" value="RmlC_Cupin_sf"/>
</dbReference>
<feature type="region of interest" description="Disordered" evidence="5">
    <location>
        <begin position="1"/>
        <end position="34"/>
    </location>
</feature>
<evidence type="ECO:0000256" key="3">
    <source>
        <dbReference type="ARBA" id="ARBA00023125"/>
    </source>
</evidence>
<keyword evidence="3" id="KW-0238">DNA-binding</keyword>
<name>A0A9X4XRH8_9BRAD</name>
<dbReference type="GO" id="GO:0003700">
    <property type="term" value="F:DNA-binding transcription factor activity"/>
    <property type="evidence" value="ECO:0007669"/>
    <property type="project" value="InterPro"/>
</dbReference>
<dbReference type="SUPFAM" id="SSF51182">
    <property type="entry name" value="RmlC-like cupins"/>
    <property type="match status" value="1"/>
</dbReference>
<feature type="domain" description="HTH araC/xylS-type" evidence="6">
    <location>
        <begin position="160"/>
        <end position="260"/>
    </location>
</feature>
<dbReference type="PANTHER" id="PTHR11019:SF159">
    <property type="entry name" value="TRANSCRIPTIONAL REGULATOR-RELATED"/>
    <property type="match status" value="1"/>
</dbReference>
<dbReference type="Gene3D" id="2.60.120.10">
    <property type="entry name" value="Jelly Rolls"/>
    <property type="match status" value="1"/>
</dbReference>
<dbReference type="InterPro" id="IPR014710">
    <property type="entry name" value="RmlC-like_jellyroll"/>
</dbReference>
<evidence type="ECO:0000313" key="8">
    <source>
        <dbReference type="Proteomes" id="UP000438991"/>
    </source>
</evidence>
<dbReference type="Pfam" id="PF12833">
    <property type="entry name" value="HTH_18"/>
    <property type="match status" value="1"/>
</dbReference>
<dbReference type="OrthoDB" id="9804543at2"/>
<dbReference type="GO" id="GO:0043565">
    <property type="term" value="F:sequence-specific DNA binding"/>
    <property type="evidence" value="ECO:0007669"/>
    <property type="project" value="InterPro"/>
</dbReference>
<protein>
    <submittedName>
        <fullName evidence="7">Helix-turn-helix domain-containing protein</fullName>
    </submittedName>
</protein>
<dbReference type="Gene3D" id="1.10.10.60">
    <property type="entry name" value="Homeodomain-like"/>
    <property type="match status" value="1"/>
</dbReference>
<evidence type="ECO:0000256" key="4">
    <source>
        <dbReference type="ARBA" id="ARBA00023163"/>
    </source>
</evidence>
<dbReference type="Pfam" id="PF02311">
    <property type="entry name" value="AraC_binding"/>
    <property type="match status" value="1"/>
</dbReference>
<dbReference type="PANTHER" id="PTHR11019">
    <property type="entry name" value="HTH-TYPE TRANSCRIPTIONAL REGULATOR NIMR"/>
    <property type="match status" value="1"/>
</dbReference>
<gene>
    <name evidence="7" type="ORF">GJ689_23715</name>
</gene>
<dbReference type="FunFam" id="1.10.10.60:FF:000132">
    <property type="entry name" value="AraC family transcriptional regulator"/>
    <property type="match status" value="1"/>
</dbReference>
<sequence>MRHPSSPPSRGSAVDELPRPVHARSKSLPGGARKPWHAHPWGQLTYAIKGVLMVRTLHGTFLTPPQWAVWIPPGIEHEVITSVRTERRNFFVDPARVSWTDTVCRVLEVTAFMRELIRVVAALPVEYEEDGPDGRLVQVFLDQLVRLREVAFSLPMPVTPALFDLCSELLRRPDDHRSVGDIARAIGMSERTLARVFQRETGLSFRDWRVRLKLMMSVETLEESRNVTRTAFDCGYDSLSAFIAAYKRQFGHTPGEFLKSLEQ</sequence>
<reference evidence="7 8" key="1">
    <citation type="submission" date="2019-11" db="EMBL/GenBank/DDBJ databases">
        <title>Whole-genome sequence of Rhodoplanes serenus DSM 18633, type strain.</title>
        <authorList>
            <person name="Kyndt J.A."/>
            <person name="Meyer T.E."/>
        </authorList>
    </citation>
    <scope>NUCLEOTIDE SEQUENCE [LARGE SCALE GENOMIC DNA]</scope>
    <source>
        <strain evidence="7 8">DSM 18633</strain>
    </source>
</reference>
<dbReference type="SMART" id="SM00342">
    <property type="entry name" value="HTH_ARAC"/>
    <property type="match status" value="1"/>
</dbReference>
<dbReference type="InterPro" id="IPR018062">
    <property type="entry name" value="HTH_AraC-typ_CS"/>
</dbReference>
<comment type="caution">
    <text evidence="7">The sequence shown here is derived from an EMBL/GenBank/DDBJ whole genome shotgun (WGS) entry which is preliminary data.</text>
</comment>
<keyword evidence="2" id="KW-0805">Transcription regulation</keyword>
<accession>A0A9X4XRH8</accession>
<proteinExistence type="predicted"/>
<evidence type="ECO:0000256" key="2">
    <source>
        <dbReference type="ARBA" id="ARBA00023015"/>
    </source>
</evidence>
<organism evidence="7 8">
    <name type="scientific">Rhodoplanes serenus</name>
    <dbReference type="NCBI Taxonomy" id="200615"/>
    <lineage>
        <taxon>Bacteria</taxon>
        <taxon>Pseudomonadati</taxon>
        <taxon>Pseudomonadota</taxon>
        <taxon>Alphaproteobacteria</taxon>
        <taxon>Hyphomicrobiales</taxon>
        <taxon>Nitrobacteraceae</taxon>
        <taxon>Rhodoplanes</taxon>
    </lineage>
</organism>
<dbReference type="PROSITE" id="PS00041">
    <property type="entry name" value="HTH_ARAC_FAMILY_1"/>
    <property type="match status" value="1"/>
</dbReference>
<dbReference type="InterPro" id="IPR018060">
    <property type="entry name" value="HTH_AraC"/>
</dbReference>
<evidence type="ECO:0000256" key="1">
    <source>
        <dbReference type="ARBA" id="ARBA00022491"/>
    </source>
</evidence>
<evidence type="ECO:0000313" key="7">
    <source>
        <dbReference type="EMBL" id="MTW19209.1"/>
    </source>
</evidence>
<dbReference type="SUPFAM" id="SSF46689">
    <property type="entry name" value="Homeodomain-like"/>
    <property type="match status" value="1"/>
</dbReference>